<dbReference type="PANTHER" id="PTHR12184:SF1">
    <property type="entry name" value="UBIQUINOL-CYTOCHROME-C REDUCTASE COMPLEX ASSEMBLY FACTOR 1"/>
    <property type="match status" value="1"/>
</dbReference>
<evidence type="ECO:0000259" key="3">
    <source>
        <dbReference type="Pfam" id="PF03981"/>
    </source>
</evidence>
<dbReference type="RefSeq" id="WP_183570545.1">
    <property type="nucleotide sequence ID" value="NZ_JACHOP010000012.1"/>
</dbReference>
<protein>
    <submittedName>
        <fullName evidence="4">Cytochrome b pre-mRNA-processing protein 3</fullName>
    </submittedName>
</protein>
<evidence type="ECO:0000313" key="5">
    <source>
        <dbReference type="Proteomes" id="UP000583454"/>
    </source>
</evidence>
<accession>A0A840ZMX9</accession>
<organism evidence="4 5">
    <name type="scientific">Methylorubrum rhodinum</name>
    <dbReference type="NCBI Taxonomy" id="29428"/>
    <lineage>
        <taxon>Bacteria</taxon>
        <taxon>Pseudomonadati</taxon>
        <taxon>Pseudomonadota</taxon>
        <taxon>Alphaproteobacteria</taxon>
        <taxon>Hyphomicrobiales</taxon>
        <taxon>Methylobacteriaceae</taxon>
        <taxon>Methylorubrum</taxon>
    </lineage>
</organism>
<reference evidence="4 5" key="1">
    <citation type="submission" date="2020-08" db="EMBL/GenBank/DDBJ databases">
        <title>Genomic Encyclopedia of Type Strains, Phase IV (KMG-IV): sequencing the most valuable type-strain genomes for metagenomic binning, comparative biology and taxonomic classification.</title>
        <authorList>
            <person name="Goeker M."/>
        </authorList>
    </citation>
    <scope>NUCLEOTIDE SEQUENCE [LARGE SCALE GENOMIC DNA]</scope>
    <source>
        <strain evidence="4 5">DSM 2163</strain>
    </source>
</reference>
<dbReference type="InterPro" id="IPR007129">
    <property type="entry name" value="Ubiqinol_cyt_c_chaperone_CPB3"/>
</dbReference>
<dbReference type="InterPro" id="IPR021150">
    <property type="entry name" value="Ubiq_cyt_c_chap"/>
</dbReference>
<gene>
    <name evidence="4" type="ORF">HNR00_002989</name>
</gene>
<dbReference type="InterPro" id="IPR014569">
    <property type="entry name" value="Ubq_cyt-c_CBP3-rel"/>
</dbReference>
<evidence type="ECO:0000256" key="1">
    <source>
        <dbReference type="ARBA" id="ARBA00006407"/>
    </source>
</evidence>
<comment type="similarity">
    <text evidence="1">Belongs to the CBP3 family.</text>
</comment>
<dbReference type="PIRSF" id="PIRSF032079">
    <property type="entry name" value="UCP032079"/>
    <property type="match status" value="1"/>
</dbReference>
<comment type="similarity">
    <text evidence="2">Belongs to the UPF0174 family.</text>
</comment>
<dbReference type="Pfam" id="PF03981">
    <property type="entry name" value="Ubiq_cyt_C_chap"/>
    <property type="match status" value="1"/>
</dbReference>
<sequence>MIGRFFRRAQERRRAIRTLHQRIGEAARRPDLYEAMGVPDTVEGRFEALSLHVILVLRRLGHLPPPADEVAQELIDSVFVQLDESLRELGVGDMGVSKRIKKLGASFYARAGAYGTALDAGDAPGLAAALARNVLARDEAEAADALAGYVRTSADALGSQDLDALLAQGPRFAAPFAAPFATHRGTPQEA</sequence>
<name>A0A840ZMX9_9HYPH</name>
<proteinExistence type="inferred from homology"/>
<evidence type="ECO:0000256" key="2">
    <source>
        <dbReference type="ARBA" id="ARBA00006436"/>
    </source>
</evidence>
<feature type="domain" description="Ubiquinol-cytochrome c chaperone" evidence="3">
    <location>
        <begin position="34"/>
        <end position="172"/>
    </location>
</feature>
<dbReference type="AlphaFoldDB" id="A0A840ZMX9"/>
<dbReference type="Proteomes" id="UP000583454">
    <property type="component" value="Unassembled WGS sequence"/>
</dbReference>
<evidence type="ECO:0000313" key="4">
    <source>
        <dbReference type="EMBL" id="MBB5758271.1"/>
    </source>
</evidence>
<dbReference type="EMBL" id="JACHOP010000012">
    <property type="protein sequence ID" value="MBB5758271.1"/>
    <property type="molecule type" value="Genomic_DNA"/>
</dbReference>
<comment type="caution">
    <text evidence="4">The sequence shown here is derived from an EMBL/GenBank/DDBJ whole genome shotgun (WGS) entry which is preliminary data.</text>
</comment>
<dbReference type="PANTHER" id="PTHR12184">
    <property type="entry name" value="UBIQUINOL-CYTOCHROME C REDUCTASE COMPLEX ASSEMBLY FACTOR 1 FAMILY MEMBER"/>
    <property type="match status" value="1"/>
</dbReference>
<keyword evidence="5" id="KW-1185">Reference proteome</keyword>